<proteinExistence type="predicted"/>
<keyword evidence="1" id="KW-0472">Membrane</keyword>
<gene>
    <name evidence="2" type="ORF">Q4Q35_00595</name>
</gene>
<comment type="caution">
    <text evidence="2">The sequence shown here is derived from an EMBL/GenBank/DDBJ whole genome shotgun (WGS) entry which is preliminary data.</text>
</comment>
<evidence type="ECO:0000256" key="1">
    <source>
        <dbReference type="SAM" id="Phobius"/>
    </source>
</evidence>
<dbReference type="RefSeq" id="WP_303275974.1">
    <property type="nucleotide sequence ID" value="NZ_JAUOEK010000017.1"/>
</dbReference>
<evidence type="ECO:0000313" key="2">
    <source>
        <dbReference type="EMBL" id="MDO5968292.1"/>
    </source>
</evidence>
<protein>
    <recommendedName>
        <fullName evidence="4">Beta-carotene 15,15'-monooxygenase</fullName>
    </recommendedName>
</protein>
<sequence length="260" mass="29317">MHTLNSLLQKISHAKSLDFGDIINNSIELFKKVWLKGFLVILFLGIAAFIISLVFQLIGLAPKAFDINNGFDIESFSDFYFQNILYSIPQNILVSTLTLAFVAAFYRICKQIDSGETANDDYFYFLKKEYFTKVFMLGIIYTLIAAAAQRLFLIPYIYVFVPLSYFAVIFAFNPDLSETEIVKASFALGNKKWLITFGTMFVMLIIGGLGILGCGIGILFTISIVYLPSFLIYKDVVGFKAHSEIDKIGLNDDDDDDSDY</sequence>
<dbReference type="Proteomes" id="UP001176883">
    <property type="component" value="Unassembled WGS sequence"/>
</dbReference>
<feature type="transmembrane region" description="Helical" evidence="1">
    <location>
        <begin position="130"/>
        <end position="147"/>
    </location>
</feature>
<keyword evidence="1" id="KW-0812">Transmembrane</keyword>
<keyword evidence="3" id="KW-1185">Reference proteome</keyword>
<reference evidence="2" key="1">
    <citation type="submission" date="2023-07" db="EMBL/GenBank/DDBJ databases">
        <title>Two novel species in the genus Flavivirga.</title>
        <authorList>
            <person name="Kwon K."/>
        </authorList>
    </citation>
    <scope>NUCLEOTIDE SEQUENCE</scope>
    <source>
        <strain evidence="2">KCTC 52353</strain>
    </source>
</reference>
<keyword evidence="1" id="KW-1133">Transmembrane helix</keyword>
<feature type="transmembrane region" description="Helical" evidence="1">
    <location>
        <begin position="193"/>
        <end position="226"/>
    </location>
</feature>
<feature type="transmembrane region" description="Helical" evidence="1">
    <location>
        <begin position="153"/>
        <end position="172"/>
    </location>
</feature>
<organism evidence="2 3">
    <name type="scientific">Flavivirga aquimarina</name>
    <dbReference type="NCBI Taxonomy" id="2027862"/>
    <lineage>
        <taxon>Bacteria</taxon>
        <taxon>Pseudomonadati</taxon>
        <taxon>Bacteroidota</taxon>
        <taxon>Flavobacteriia</taxon>
        <taxon>Flavobacteriales</taxon>
        <taxon>Flavobacteriaceae</taxon>
        <taxon>Flavivirga</taxon>
    </lineage>
</organism>
<dbReference type="EMBL" id="JAUOEK010000017">
    <property type="protein sequence ID" value="MDO5968292.1"/>
    <property type="molecule type" value="Genomic_DNA"/>
</dbReference>
<feature type="transmembrane region" description="Helical" evidence="1">
    <location>
        <begin position="33"/>
        <end position="58"/>
    </location>
</feature>
<evidence type="ECO:0000313" key="3">
    <source>
        <dbReference type="Proteomes" id="UP001176883"/>
    </source>
</evidence>
<name>A0ABT8W5E2_9FLAO</name>
<accession>A0ABT8W5E2</accession>
<evidence type="ECO:0008006" key="4">
    <source>
        <dbReference type="Google" id="ProtNLM"/>
    </source>
</evidence>
<feature type="transmembrane region" description="Helical" evidence="1">
    <location>
        <begin position="88"/>
        <end position="109"/>
    </location>
</feature>